<dbReference type="Proteomes" id="UP000236735">
    <property type="component" value="Unassembled WGS sequence"/>
</dbReference>
<reference evidence="1 2" key="1">
    <citation type="submission" date="2016-10" db="EMBL/GenBank/DDBJ databases">
        <authorList>
            <person name="de Groot N.N."/>
        </authorList>
    </citation>
    <scope>NUCLEOTIDE SEQUENCE [LARGE SCALE GENOMIC DNA]</scope>
    <source>
        <strain evidence="1 2">AR32</strain>
    </source>
</reference>
<sequence length="142" mass="16454">MRRVVFVIIMWLSFVATVKAQSGLSISPLFEGKIVPQEHMVETRVKGRALSKYQLTFFRSVRFSTTDSKEFRRIRSLVEQDQQHSISSQSQKRNGVETIMLQLQKENGQNRFLCFKGQKTEITVIYMEGSLSSFDTLKNILK</sequence>
<protein>
    <recommendedName>
        <fullName evidence="3">DUF4252 domain-containing protein</fullName>
    </recommendedName>
</protein>
<dbReference type="RefSeq" id="WP_146063091.1">
    <property type="nucleotide sequence ID" value="NZ_FNUV01000002.1"/>
</dbReference>
<dbReference type="EMBL" id="FNUV01000002">
    <property type="protein sequence ID" value="SEF58404.1"/>
    <property type="molecule type" value="Genomic_DNA"/>
</dbReference>
<gene>
    <name evidence="1" type="ORF">SAMN05216354_0896</name>
</gene>
<accession>A0A1H5T6N4</accession>
<dbReference type="AlphaFoldDB" id="A0A1H5T6N4"/>
<name>A0A1H5T6N4_XYLRU</name>
<organism evidence="1 2">
    <name type="scientific">Xylanibacter ruminicola</name>
    <name type="common">Prevotella ruminicola</name>
    <dbReference type="NCBI Taxonomy" id="839"/>
    <lineage>
        <taxon>Bacteria</taxon>
        <taxon>Pseudomonadati</taxon>
        <taxon>Bacteroidota</taxon>
        <taxon>Bacteroidia</taxon>
        <taxon>Bacteroidales</taxon>
        <taxon>Prevotellaceae</taxon>
        <taxon>Xylanibacter</taxon>
    </lineage>
</organism>
<evidence type="ECO:0000313" key="1">
    <source>
        <dbReference type="EMBL" id="SEF58404.1"/>
    </source>
</evidence>
<proteinExistence type="predicted"/>
<dbReference type="Pfam" id="PF19603">
    <property type="entry name" value="DUF6108"/>
    <property type="match status" value="1"/>
</dbReference>
<evidence type="ECO:0008006" key="3">
    <source>
        <dbReference type="Google" id="ProtNLM"/>
    </source>
</evidence>
<dbReference type="InterPro" id="IPR046090">
    <property type="entry name" value="DUF6108"/>
</dbReference>
<evidence type="ECO:0000313" key="2">
    <source>
        <dbReference type="Proteomes" id="UP000236735"/>
    </source>
</evidence>